<name>A0A6H0KQ35_9BACE</name>
<accession>A0A6H0KQ35</accession>
<evidence type="ECO:0000313" key="2">
    <source>
        <dbReference type="Proteomes" id="UP000501780"/>
    </source>
</evidence>
<proteinExistence type="predicted"/>
<dbReference type="KEGG" id="bfc:BacF7301_15660"/>
<protein>
    <submittedName>
        <fullName evidence="1">Uncharacterized protein</fullName>
    </submittedName>
</protein>
<evidence type="ECO:0000313" key="1">
    <source>
        <dbReference type="EMBL" id="QIU95500.1"/>
    </source>
</evidence>
<sequence>MRKVEYHYALGLFIDEQRMRANLAIGTMCKEVHIGTGIYYEIKGALING</sequence>
<dbReference type="RefSeq" id="WP_167964234.1">
    <property type="nucleotide sequence ID" value="NZ_CP050831.1"/>
</dbReference>
<dbReference type="Proteomes" id="UP000501780">
    <property type="component" value="Chromosome"/>
</dbReference>
<dbReference type="EMBL" id="CP050831">
    <property type="protein sequence ID" value="QIU95500.1"/>
    <property type="molecule type" value="Genomic_DNA"/>
</dbReference>
<keyword evidence="2" id="KW-1185">Reference proteome</keyword>
<gene>
    <name evidence="1" type="ORF">BacF7301_15660</name>
</gene>
<reference evidence="1 2" key="1">
    <citation type="submission" date="2020-03" db="EMBL/GenBank/DDBJ databases">
        <title>Genomic analysis of Bacteroides faecium CBA7301.</title>
        <authorList>
            <person name="Kim J."/>
            <person name="Roh S.W."/>
        </authorList>
    </citation>
    <scope>NUCLEOTIDE SEQUENCE [LARGE SCALE GENOMIC DNA]</scope>
    <source>
        <strain evidence="1 2">CBA7301</strain>
    </source>
</reference>
<organism evidence="1 2">
    <name type="scientific">Bacteroides faecium</name>
    <dbReference type="NCBI Taxonomy" id="2715212"/>
    <lineage>
        <taxon>Bacteria</taxon>
        <taxon>Pseudomonadati</taxon>
        <taxon>Bacteroidota</taxon>
        <taxon>Bacteroidia</taxon>
        <taxon>Bacteroidales</taxon>
        <taxon>Bacteroidaceae</taxon>
        <taxon>Bacteroides</taxon>
    </lineage>
</organism>
<dbReference type="AlphaFoldDB" id="A0A6H0KQ35"/>